<organism evidence="2 3">
    <name type="scientific">Desmospora profundinema</name>
    <dbReference type="NCBI Taxonomy" id="1571184"/>
    <lineage>
        <taxon>Bacteria</taxon>
        <taxon>Bacillati</taxon>
        <taxon>Bacillota</taxon>
        <taxon>Bacilli</taxon>
        <taxon>Bacillales</taxon>
        <taxon>Thermoactinomycetaceae</taxon>
        <taxon>Desmospora</taxon>
    </lineage>
</organism>
<dbReference type="InterPro" id="IPR011737">
    <property type="entry name" value="CHP02206_TP0381"/>
</dbReference>
<feature type="transmembrane region" description="Helical" evidence="1">
    <location>
        <begin position="135"/>
        <end position="153"/>
    </location>
</feature>
<feature type="transmembrane region" description="Helical" evidence="1">
    <location>
        <begin position="165"/>
        <end position="189"/>
    </location>
</feature>
<keyword evidence="3" id="KW-1185">Reference proteome</keyword>
<evidence type="ECO:0000256" key="1">
    <source>
        <dbReference type="SAM" id="Phobius"/>
    </source>
</evidence>
<feature type="transmembrane region" description="Helical" evidence="1">
    <location>
        <begin position="80"/>
        <end position="98"/>
    </location>
</feature>
<accession>A0ABU1INR7</accession>
<comment type="caution">
    <text evidence="2">The sequence shown here is derived from an EMBL/GenBank/DDBJ whole genome shotgun (WGS) entry which is preliminary data.</text>
</comment>
<proteinExistence type="predicted"/>
<dbReference type="RefSeq" id="WP_309865694.1">
    <property type="nucleotide sequence ID" value="NZ_JAVDQG010000004.1"/>
</dbReference>
<evidence type="ECO:0000313" key="2">
    <source>
        <dbReference type="EMBL" id="MDR6226162.1"/>
    </source>
</evidence>
<feature type="transmembrane region" description="Helical" evidence="1">
    <location>
        <begin position="209"/>
        <end position="229"/>
    </location>
</feature>
<name>A0ABU1INR7_9BACL</name>
<keyword evidence="1" id="KW-1133">Transmembrane helix</keyword>
<sequence>MAYYFDSDASLFPFVLFSGTHLITLLVLGLITFLFFRTLPRMKGTKLESVIRFGLIGIILLSEISWHLWNVRNGQWTLQYSLPLQLCSITLLLSAVLLFTRSIRLFPFVYFCGLAGALQALLTPVLEFSYPHFRFFQFFIAHGAILWVILYMIRVEGFRVQLRSIFPVLLQLNGLALLAGVVNVMTGGNYMFISGKPDYPSLLDWLGPWPWYLVSLQVVAVGMFVLLWLPFARRGEGVDIGWDQGE</sequence>
<evidence type="ECO:0000313" key="3">
    <source>
        <dbReference type="Proteomes" id="UP001185012"/>
    </source>
</evidence>
<dbReference type="Pfam" id="PF14808">
    <property type="entry name" value="TMEM164"/>
    <property type="match status" value="1"/>
</dbReference>
<feature type="transmembrane region" description="Helical" evidence="1">
    <location>
        <begin position="12"/>
        <end position="37"/>
    </location>
</feature>
<dbReference type="NCBIfam" id="TIGR02206">
    <property type="entry name" value="intg_mem_TP0381"/>
    <property type="match status" value="1"/>
</dbReference>
<keyword evidence="1" id="KW-0812">Transmembrane</keyword>
<gene>
    <name evidence="2" type="ORF">JOE21_002168</name>
</gene>
<protein>
    <submittedName>
        <fullName evidence="2">Integral membrane protein (TIGR02206 family)</fullName>
    </submittedName>
</protein>
<feature type="transmembrane region" description="Helical" evidence="1">
    <location>
        <begin position="49"/>
        <end position="68"/>
    </location>
</feature>
<dbReference type="Proteomes" id="UP001185012">
    <property type="component" value="Unassembled WGS sequence"/>
</dbReference>
<dbReference type="EMBL" id="JAVDQG010000004">
    <property type="protein sequence ID" value="MDR6226162.1"/>
    <property type="molecule type" value="Genomic_DNA"/>
</dbReference>
<keyword evidence="1" id="KW-0472">Membrane</keyword>
<feature type="transmembrane region" description="Helical" evidence="1">
    <location>
        <begin position="105"/>
        <end position="123"/>
    </location>
</feature>
<reference evidence="2 3" key="1">
    <citation type="submission" date="2023-07" db="EMBL/GenBank/DDBJ databases">
        <title>Genomic Encyclopedia of Type Strains, Phase IV (KMG-IV): sequencing the most valuable type-strain genomes for metagenomic binning, comparative biology and taxonomic classification.</title>
        <authorList>
            <person name="Goeker M."/>
        </authorList>
    </citation>
    <scope>NUCLEOTIDE SEQUENCE [LARGE SCALE GENOMIC DNA]</scope>
    <source>
        <strain evidence="2 3">DSM 45903</strain>
    </source>
</reference>